<sequence length="334" mass="36548">MARHLSTVFIHIIIAIVHLVLPILAARAMDNPLSGGLGSEKDIQLLNCALYIEHMESALYTEGLSRFSVKNFTDAGLEPWTYGRFQEILEHEKSHVRFLQNTVSEAGGRPIGPCTYNFRCTCSSFNDDPLSFVELASELETIGTAAYHGVSTMLTNEQSISASGVVFEIEARHSGWIDASVRKVSAWSGAFGVPLNCGQVLTLLTPYIESCPSRDSELSPLPKPYPPLTISNTRPNELASLSFTPPDNFNTNTSTPESFSVTFLTSNSGVLSVPIDVQDDSEKPVQVRIPENIRGDAFVVITNNAKDISDESILAGPALLRVQPDANFRDNMER</sequence>
<organism evidence="2 3">
    <name type="scientific">Lentinula raphanica</name>
    <dbReference type="NCBI Taxonomy" id="153919"/>
    <lineage>
        <taxon>Eukaryota</taxon>
        <taxon>Fungi</taxon>
        <taxon>Dikarya</taxon>
        <taxon>Basidiomycota</taxon>
        <taxon>Agaricomycotina</taxon>
        <taxon>Agaricomycetes</taxon>
        <taxon>Agaricomycetidae</taxon>
        <taxon>Agaricales</taxon>
        <taxon>Marasmiineae</taxon>
        <taxon>Omphalotaceae</taxon>
        <taxon>Lentinula</taxon>
    </lineage>
</organism>
<evidence type="ECO:0000313" key="3">
    <source>
        <dbReference type="Proteomes" id="UP001163846"/>
    </source>
</evidence>
<gene>
    <name evidence="2" type="ORF">F5878DRAFT_193668</name>
</gene>
<keyword evidence="1" id="KW-0812">Transmembrane</keyword>
<dbReference type="InterPro" id="IPR039254">
    <property type="entry name" value="Rds1"/>
</dbReference>
<dbReference type="AlphaFoldDB" id="A0AA38UJX4"/>
<keyword evidence="1" id="KW-0472">Membrane</keyword>
<keyword evidence="3" id="KW-1185">Reference proteome</keyword>
<dbReference type="EMBL" id="MU805962">
    <property type="protein sequence ID" value="KAJ3844019.1"/>
    <property type="molecule type" value="Genomic_DNA"/>
</dbReference>
<name>A0AA38UJX4_9AGAR</name>
<proteinExistence type="predicted"/>
<dbReference type="Pfam" id="PF13668">
    <property type="entry name" value="Ferritin_2"/>
    <property type="match status" value="1"/>
</dbReference>
<dbReference type="SUPFAM" id="SSF47240">
    <property type="entry name" value="Ferritin-like"/>
    <property type="match status" value="1"/>
</dbReference>
<evidence type="ECO:0000256" key="1">
    <source>
        <dbReference type="SAM" id="Phobius"/>
    </source>
</evidence>
<reference evidence="2" key="1">
    <citation type="submission" date="2022-08" db="EMBL/GenBank/DDBJ databases">
        <authorList>
            <consortium name="DOE Joint Genome Institute"/>
            <person name="Min B."/>
            <person name="Riley R."/>
            <person name="Sierra-Patev S."/>
            <person name="Naranjo-Ortiz M."/>
            <person name="Looney B."/>
            <person name="Konkel Z."/>
            <person name="Slot J.C."/>
            <person name="Sakamoto Y."/>
            <person name="Steenwyk J.L."/>
            <person name="Rokas A."/>
            <person name="Carro J."/>
            <person name="Camarero S."/>
            <person name="Ferreira P."/>
            <person name="Molpeceres G."/>
            <person name="Ruiz-Duenas F.J."/>
            <person name="Serrano A."/>
            <person name="Henrissat B."/>
            <person name="Drula E."/>
            <person name="Hughes K.W."/>
            <person name="Mata J.L."/>
            <person name="Ishikawa N.K."/>
            <person name="Vargas-Isla R."/>
            <person name="Ushijima S."/>
            <person name="Smith C.A."/>
            <person name="Ahrendt S."/>
            <person name="Andreopoulos W."/>
            <person name="He G."/>
            <person name="Labutti K."/>
            <person name="Lipzen A."/>
            <person name="Ng V."/>
            <person name="Sandor L."/>
            <person name="Barry K."/>
            <person name="Martinez A.T."/>
            <person name="Xiao Y."/>
            <person name="Gibbons J.G."/>
            <person name="Terashima K."/>
            <person name="Hibbett D.S."/>
            <person name="Grigoriev I.V."/>
        </authorList>
    </citation>
    <scope>NUCLEOTIDE SEQUENCE</scope>
    <source>
        <strain evidence="2">TFB9207</strain>
    </source>
</reference>
<keyword evidence="1" id="KW-1133">Transmembrane helix</keyword>
<dbReference type="PANTHER" id="PTHR38705">
    <property type="entry name" value="PROTEIN RDS1"/>
    <property type="match status" value="1"/>
</dbReference>
<comment type="caution">
    <text evidence="2">The sequence shown here is derived from an EMBL/GenBank/DDBJ whole genome shotgun (WGS) entry which is preliminary data.</text>
</comment>
<accession>A0AA38UJX4</accession>
<evidence type="ECO:0000313" key="2">
    <source>
        <dbReference type="EMBL" id="KAJ3844019.1"/>
    </source>
</evidence>
<dbReference type="PANTHER" id="PTHR38705:SF1">
    <property type="entry name" value="PROTEIN RDS1"/>
    <property type="match status" value="1"/>
</dbReference>
<dbReference type="Proteomes" id="UP001163846">
    <property type="component" value="Unassembled WGS sequence"/>
</dbReference>
<feature type="transmembrane region" description="Helical" evidence="1">
    <location>
        <begin position="6"/>
        <end position="26"/>
    </location>
</feature>
<dbReference type="InterPro" id="IPR009078">
    <property type="entry name" value="Ferritin-like_SF"/>
</dbReference>
<protein>
    <submittedName>
        <fullName evidence="2">Ferritin-like domain-containing protein</fullName>
    </submittedName>
</protein>